<dbReference type="EMBL" id="UYRT01006425">
    <property type="protein sequence ID" value="VDK40506.1"/>
    <property type="molecule type" value="Genomic_DNA"/>
</dbReference>
<dbReference type="WBParaSite" id="GPUH_0000368301-mRNA-1">
    <property type="protein sequence ID" value="GPUH_0000368301-mRNA-1"/>
    <property type="gene ID" value="GPUH_0000368301"/>
</dbReference>
<protein>
    <submittedName>
        <fullName evidence="1 3">Uncharacterized protein</fullName>
    </submittedName>
</protein>
<evidence type="ECO:0000313" key="1">
    <source>
        <dbReference type="EMBL" id="VDK40506.1"/>
    </source>
</evidence>
<reference evidence="1 2" key="2">
    <citation type="submission" date="2018-11" db="EMBL/GenBank/DDBJ databases">
        <authorList>
            <consortium name="Pathogen Informatics"/>
        </authorList>
    </citation>
    <scope>NUCLEOTIDE SEQUENCE [LARGE SCALE GENOMIC DNA]</scope>
</reference>
<evidence type="ECO:0000313" key="3">
    <source>
        <dbReference type="WBParaSite" id="GPUH_0000368301-mRNA-1"/>
    </source>
</evidence>
<evidence type="ECO:0000313" key="2">
    <source>
        <dbReference type="Proteomes" id="UP000271098"/>
    </source>
</evidence>
<dbReference type="OrthoDB" id="5873336at2759"/>
<proteinExistence type="predicted"/>
<keyword evidence="2" id="KW-1185">Reference proteome</keyword>
<sequence>MTRSINSSSSAVEFEALLEAMRYREELDNTRRHKRRLMNAKRKVVTWLLRSQNAEAMALWASHFPAINEDSHRE</sequence>
<reference evidence="3" key="1">
    <citation type="submission" date="2016-06" db="UniProtKB">
        <authorList>
            <consortium name="WormBaseParasite"/>
        </authorList>
    </citation>
    <scope>IDENTIFICATION</scope>
</reference>
<accession>A0A183D4N5</accession>
<dbReference type="Proteomes" id="UP000271098">
    <property type="component" value="Unassembled WGS sequence"/>
</dbReference>
<dbReference type="AlphaFoldDB" id="A0A183D4N5"/>
<organism evidence="3">
    <name type="scientific">Gongylonema pulchrum</name>
    <dbReference type="NCBI Taxonomy" id="637853"/>
    <lineage>
        <taxon>Eukaryota</taxon>
        <taxon>Metazoa</taxon>
        <taxon>Ecdysozoa</taxon>
        <taxon>Nematoda</taxon>
        <taxon>Chromadorea</taxon>
        <taxon>Rhabditida</taxon>
        <taxon>Spirurina</taxon>
        <taxon>Spiruromorpha</taxon>
        <taxon>Spiruroidea</taxon>
        <taxon>Gongylonematidae</taxon>
        <taxon>Gongylonema</taxon>
    </lineage>
</organism>
<name>A0A183D4N5_9BILA</name>
<gene>
    <name evidence="1" type="ORF">GPUH_LOCUS3676</name>
</gene>